<evidence type="ECO:0000259" key="1">
    <source>
        <dbReference type="SMART" id="SM00827"/>
    </source>
</evidence>
<dbReference type="SUPFAM" id="SSF55048">
    <property type="entry name" value="Probable ACP-binding domain of malonyl-CoA ACP transacylase"/>
    <property type="match status" value="1"/>
</dbReference>
<dbReference type="GO" id="GO:0006633">
    <property type="term" value="P:fatty acid biosynthetic process"/>
    <property type="evidence" value="ECO:0007669"/>
    <property type="project" value="TreeGrafter"/>
</dbReference>
<gene>
    <name evidence="2" type="ORF">BAU06_24125</name>
    <name evidence="3" type="ORF">BAU08_24695</name>
</gene>
<dbReference type="AlphaFoldDB" id="A0A193G2Q3"/>
<dbReference type="STRING" id="463025.BAU08_24695"/>
<dbReference type="EMBL" id="CP016170">
    <property type="protein sequence ID" value="ANN68976.1"/>
    <property type="molecule type" value="Genomic_DNA"/>
</dbReference>
<feature type="domain" description="Malonyl-CoA:ACP transacylase (MAT)" evidence="1">
    <location>
        <begin position="9"/>
        <end position="307"/>
    </location>
</feature>
<dbReference type="Proteomes" id="UP000091897">
    <property type="component" value="Chromosome"/>
</dbReference>
<dbReference type="GO" id="GO:0004314">
    <property type="term" value="F:[acyl-carrier-protein] S-malonyltransferase activity"/>
    <property type="evidence" value="ECO:0007669"/>
    <property type="project" value="TreeGrafter"/>
</dbReference>
<keyword evidence="4" id="KW-1185">Reference proteome</keyword>
<dbReference type="Gene3D" id="3.30.70.250">
    <property type="entry name" value="Malonyl-CoA ACP transacylase, ACP-binding"/>
    <property type="match status" value="1"/>
</dbReference>
<sequence length="317" mass="33561">MRPPLIAILCSGQGGQHRDMFAVSGQAEEAQAIFQQAAPWFDGMDPRDFVRTAPPDSLYSNRAGQLLCCVQALAAWAALEPMRPARAIIAGYSIGELAAWGCAGALPVATVLELAAARAQAMDAAAPPDSGMLAVVGLDRATLAPWLARGGAWIAIVNDVDHFVLAGDAGALSAIEDDARRAGARRVAMLHVGVPSHSPLLAVARDRYAERLATVQARLPTPQARLLSGIDGEPVRAIGPGLDKLAAQISQSLDWSACLDSCIDAGAVAALELGPGDALCRMWEGRCPERAARAVDHFRHPQGLREWLDRVYRDSGR</sequence>
<evidence type="ECO:0000313" key="2">
    <source>
        <dbReference type="EMBL" id="ANN68976.1"/>
    </source>
</evidence>
<evidence type="ECO:0000313" key="4">
    <source>
        <dbReference type="Proteomes" id="UP000091897"/>
    </source>
</evidence>
<dbReference type="EMBL" id="CP016171">
    <property type="protein sequence ID" value="ANN74125.1"/>
    <property type="molecule type" value="Genomic_DNA"/>
</dbReference>
<name>A0A193G2Q3_9BORD</name>
<dbReference type="Pfam" id="PF00698">
    <property type="entry name" value="Acyl_transf_1"/>
    <property type="match status" value="1"/>
</dbReference>
<dbReference type="RefSeq" id="WP_066356603.1">
    <property type="nucleotide sequence ID" value="NZ_CBCSFJ010000002.1"/>
</dbReference>
<proteinExistence type="predicted"/>
<reference evidence="4 5" key="1">
    <citation type="submission" date="2016-06" db="EMBL/GenBank/DDBJ databases">
        <title>Complete genome sequences of Bordetella bronchialis and Bordetella flabilis.</title>
        <authorList>
            <person name="LiPuma J.J."/>
            <person name="Spilker T."/>
        </authorList>
    </citation>
    <scope>NUCLEOTIDE SEQUENCE [LARGE SCALE GENOMIC DNA]</scope>
    <source>
        <strain evidence="3 5">AU17976</strain>
        <strain evidence="2 4">AU3182</strain>
    </source>
</reference>
<dbReference type="Gene3D" id="3.40.366.10">
    <property type="entry name" value="Malonyl-Coenzyme A Acyl Carrier Protein, domain 2"/>
    <property type="match status" value="1"/>
</dbReference>
<dbReference type="GO" id="GO:0005829">
    <property type="term" value="C:cytosol"/>
    <property type="evidence" value="ECO:0007669"/>
    <property type="project" value="TreeGrafter"/>
</dbReference>
<dbReference type="OrthoDB" id="9808564at2"/>
<accession>A0A193G2Q3</accession>
<protein>
    <recommendedName>
        <fullName evidence="1">Malonyl-CoA:ACP transacylase (MAT) domain-containing protein</fullName>
    </recommendedName>
</protein>
<dbReference type="InterPro" id="IPR016036">
    <property type="entry name" value="Malonyl_transacylase_ACP-bd"/>
</dbReference>
<dbReference type="PANTHER" id="PTHR42681">
    <property type="entry name" value="MALONYL-COA-ACYL CARRIER PROTEIN TRANSACYLASE, MITOCHONDRIAL"/>
    <property type="match status" value="1"/>
</dbReference>
<organism evidence="3 5">
    <name type="scientific">Bordetella bronchialis</name>
    <dbReference type="NCBI Taxonomy" id="463025"/>
    <lineage>
        <taxon>Bacteria</taxon>
        <taxon>Pseudomonadati</taxon>
        <taxon>Pseudomonadota</taxon>
        <taxon>Betaproteobacteria</taxon>
        <taxon>Burkholderiales</taxon>
        <taxon>Alcaligenaceae</taxon>
        <taxon>Bordetella</taxon>
    </lineage>
</organism>
<evidence type="ECO:0000313" key="3">
    <source>
        <dbReference type="EMBL" id="ANN74125.1"/>
    </source>
</evidence>
<dbReference type="SMART" id="SM00827">
    <property type="entry name" value="PKS_AT"/>
    <property type="match status" value="1"/>
</dbReference>
<evidence type="ECO:0000313" key="5">
    <source>
        <dbReference type="Proteomes" id="UP000092213"/>
    </source>
</evidence>
<dbReference type="PANTHER" id="PTHR42681:SF6">
    <property type="entry name" value="BLL0263 PROTEIN"/>
    <property type="match status" value="1"/>
</dbReference>
<dbReference type="Proteomes" id="UP000092213">
    <property type="component" value="Chromosome"/>
</dbReference>
<dbReference type="InterPro" id="IPR016035">
    <property type="entry name" value="Acyl_Trfase/lysoPLipase"/>
</dbReference>
<dbReference type="SUPFAM" id="SSF52151">
    <property type="entry name" value="FabD/lysophospholipase-like"/>
    <property type="match status" value="1"/>
</dbReference>
<dbReference type="InterPro" id="IPR001227">
    <property type="entry name" value="Ac_transferase_dom_sf"/>
</dbReference>
<dbReference type="InterPro" id="IPR050858">
    <property type="entry name" value="Mal-CoA-ACP_Trans/PKS_FabD"/>
</dbReference>
<dbReference type="InterPro" id="IPR014043">
    <property type="entry name" value="Acyl_transferase_dom"/>
</dbReference>
<dbReference type="KEGG" id="bbro:BAU06_24125"/>